<keyword evidence="2" id="KW-0472">Membrane</keyword>
<feature type="transmembrane region" description="Helical" evidence="2">
    <location>
        <begin position="51"/>
        <end position="75"/>
    </location>
</feature>
<dbReference type="Proteomes" id="UP000199251">
    <property type="component" value="Unassembled WGS sequence"/>
</dbReference>
<keyword evidence="2" id="KW-1133">Transmembrane helix</keyword>
<feature type="region of interest" description="Disordered" evidence="1">
    <location>
        <begin position="80"/>
        <end position="109"/>
    </location>
</feature>
<sequence length="221" mass="22721">MTTDNADQPATTAGPCDDKTVIVPPPHAAHEQAWSLEEPETVTLRQPWGQAWSAAAVVLICAAVIAIGIGGWALLQNSQPSQAPVSPTALPTSSATAQHPGSAAPPSTVTVTAAPPTTVTVQAPPATAEPAALPPNTDVFNICPDGQEGVVGGRTSCAFAANVRHTFYATGMSNHFTAFSPVTGAGYEMTCVGRYPAYFTDGSTKISTRCYGGDNAEVVVW</sequence>
<evidence type="ECO:0000256" key="2">
    <source>
        <dbReference type="SAM" id="Phobius"/>
    </source>
</evidence>
<dbReference type="RefSeq" id="WP_139043258.1">
    <property type="nucleotide sequence ID" value="NZ_CTEE01000001.1"/>
</dbReference>
<keyword evidence="2" id="KW-0812">Transmembrane</keyword>
<dbReference type="EMBL" id="CTEE01000001">
    <property type="protein sequence ID" value="CQD11964.1"/>
    <property type="molecule type" value="Genomic_DNA"/>
</dbReference>
<proteinExistence type="predicted"/>
<dbReference type="OrthoDB" id="4752414at2"/>
<feature type="compositionally biased region" description="Polar residues" evidence="1">
    <location>
        <begin position="80"/>
        <end position="99"/>
    </location>
</feature>
<reference evidence="3 4" key="1">
    <citation type="submission" date="2015-03" db="EMBL/GenBank/DDBJ databases">
        <authorList>
            <person name="Urmite Genomes"/>
        </authorList>
    </citation>
    <scope>NUCLEOTIDE SEQUENCE [LARGE SCALE GENOMIC DNA]</scope>
    <source>
        <strain evidence="3 4">CSUR P1491</strain>
    </source>
</reference>
<name>A0A0E3WC40_MYCLN</name>
<evidence type="ECO:0000256" key="1">
    <source>
        <dbReference type="SAM" id="MobiDB-lite"/>
    </source>
</evidence>
<organism evidence="3 4">
    <name type="scientific">Mycobacterium lentiflavum</name>
    <dbReference type="NCBI Taxonomy" id="141349"/>
    <lineage>
        <taxon>Bacteria</taxon>
        <taxon>Bacillati</taxon>
        <taxon>Actinomycetota</taxon>
        <taxon>Actinomycetes</taxon>
        <taxon>Mycobacteriales</taxon>
        <taxon>Mycobacteriaceae</taxon>
        <taxon>Mycobacterium</taxon>
        <taxon>Mycobacterium simiae complex</taxon>
    </lineage>
</organism>
<evidence type="ECO:0000313" key="3">
    <source>
        <dbReference type="EMBL" id="CQD11964.1"/>
    </source>
</evidence>
<accession>A0A0E3WC40</accession>
<protein>
    <submittedName>
        <fullName evidence="3">Uncharacterized protein</fullName>
    </submittedName>
</protein>
<evidence type="ECO:0000313" key="4">
    <source>
        <dbReference type="Proteomes" id="UP000199251"/>
    </source>
</evidence>
<dbReference type="AlphaFoldDB" id="A0A0E3WC40"/>
<gene>
    <name evidence="3" type="ORF">BN1232_02259</name>
</gene>